<feature type="domain" description="Peptidase M15C" evidence="2">
    <location>
        <begin position="82"/>
        <end position="142"/>
    </location>
</feature>
<sequence length="284" mass="32055">MIEVQKLKERSIRNMGNVQTEVRKRALEFIELSYKKRIPVQISSGFRSMEDQARLYGQGRPNYVWQGEKYGKPGKIVTKAQPGKSNHNKGWAIDYFIVSEDGTKALWTVDEKWRQAASIAKSLGFSWGGDWKSFPDYPHLELVPGTASVTGSVLRRGMSGSSVKEVQIVLMDRGYQLGNTGADGHFGPRTEFAVKELQRDWLLRVDGVVGSETWRALKTSGYPGLPLKRGRSGKYVRQIQRVLGIDVDGSYGRQTESSVRKFQTKHKLQVDGITGPATWRRMFP</sequence>
<dbReference type="Pfam" id="PF01471">
    <property type="entry name" value="PG_binding_1"/>
    <property type="match status" value="2"/>
</dbReference>
<accession>A0A1I2NP29</accession>
<dbReference type="AlphaFoldDB" id="A0A1I2NP29"/>
<dbReference type="Gene3D" id="3.30.1380.10">
    <property type="match status" value="1"/>
</dbReference>
<dbReference type="RefSeq" id="WP_089752242.1">
    <property type="nucleotide sequence ID" value="NZ_FOOG01000020.1"/>
</dbReference>
<dbReference type="OrthoDB" id="9799970at2"/>
<keyword evidence="4" id="KW-1185">Reference proteome</keyword>
<evidence type="ECO:0000313" key="3">
    <source>
        <dbReference type="EMBL" id="SFG04770.1"/>
    </source>
</evidence>
<evidence type="ECO:0000259" key="1">
    <source>
        <dbReference type="Pfam" id="PF01471"/>
    </source>
</evidence>
<dbReference type="SUPFAM" id="SSF55166">
    <property type="entry name" value="Hedgehog/DD-peptidase"/>
    <property type="match status" value="1"/>
</dbReference>
<protein>
    <submittedName>
        <fullName evidence="3">Peptidoglycan L-alanyl-D-glutamate endopeptidase CwlK</fullName>
    </submittedName>
</protein>
<dbReference type="InterPro" id="IPR002477">
    <property type="entry name" value="Peptidoglycan-bd-like"/>
</dbReference>
<dbReference type="Proteomes" id="UP000198897">
    <property type="component" value="Unassembled WGS sequence"/>
</dbReference>
<dbReference type="InterPro" id="IPR036366">
    <property type="entry name" value="PGBDSf"/>
</dbReference>
<dbReference type="SUPFAM" id="SSF47090">
    <property type="entry name" value="PGBD-like"/>
    <property type="match status" value="2"/>
</dbReference>
<dbReference type="InterPro" id="IPR036365">
    <property type="entry name" value="PGBD-like_sf"/>
</dbReference>
<name>A0A1I2NP29_9BACI</name>
<proteinExistence type="predicted"/>
<dbReference type="Pfam" id="PF13539">
    <property type="entry name" value="Peptidase_M15_4"/>
    <property type="match status" value="1"/>
</dbReference>
<dbReference type="InterPro" id="IPR009045">
    <property type="entry name" value="Zn_M74/Hedgehog-like"/>
</dbReference>
<dbReference type="EMBL" id="FOOG01000020">
    <property type="protein sequence ID" value="SFG04770.1"/>
    <property type="molecule type" value="Genomic_DNA"/>
</dbReference>
<evidence type="ECO:0000313" key="4">
    <source>
        <dbReference type="Proteomes" id="UP000198897"/>
    </source>
</evidence>
<feature type="domain" description="Peptidoglycan binding-like" evidence="1">
    <location>
        <begin position="245"/>
        <end position="282"/>
    </location>
</feature>
<evidence type="ECO:0000259" key="2">
    <source>
        <dbReference type="Pfam" id="PF13539"/>
    </source>
</evidence>
<feature type="domain" description="Peptidoglycan binding-like" evidence="1">
    <location>
        <begin position="159"/>
        <end position="217"/>
    </location>
</feature>
<dbReference type="GO" id="GO:0008233">
    <property type="term" value="F:peptidase activity"/>
    <property type="evidence" value="ECO:0007669"/>
    <property type="project" value="InterPro"/>
</dbReference>
<reference evidence="4" key="1">
    <citation type="submission" date="2016-10" db="EMBL/GenBank/DDBJ databases">
        <authorList>
            <person name="Varghese N."/>
            <person name="Submissions S."/>
        </authorList>
    </citation>
    <scope>NUCLEOTIDE SEQUENCE [LARGE SCALE GENOMIC DNA]</scope>
    <source>
        <strain evidence="4">FP5</strain>
    </source>
</reference>
<dbReference type="InterPro" id="IPR039561">
    <property type="entry name" value="Peptidase_M15C"/>
</dbReference>
<gene>
    <name evidence="3" type="ORF">SAMN05216353_12052</name>
</gene>
<dbReference type="CDD" id="cd14845">
    <property type="entry name" value="L-Ala-D-Glu_peptidase_like"/>
    <property type="match status" value="1"/>
</dbReference>
<organism evidence="3 4">
    <name type="scientific">Halobacillus alkaliphilus</name>
    <dbReference type="NCBI Taxonomy" id="396056"/>
    <lineage>
        <taxon>Bacteria</taxon>
        <taxon>Bacillati</taxon>
        <taxon>Bacillota</taxon>
        <taxon>Bacilli</taxon>
        <taxon>Bacillales</taxon>
        <taxon>Bacillaceae</taxon>
        <taxon>Halobacillus</taxon>
    </lineage>
</organism>
<dbReference type="Gene3D" id="1.10.101.10">
    <property type="entry name" value="PGBD-like superfamily/PGBD"/>
    <property type="match status" value="2"/>
</dbReference>